<dbReference type="InterPro" id="IPR002241">
    <property type="entry name" value="Glyco_hydro_27"/>
</dbReference>
<keyword evidence="9" id="KW-0472">Membrane</keyword>
<dbReference type="Pfam" id="PF16499">
    <property type="entry name" value="Melibiase_2"/>
    <property type="match status" value="1"/>
</dbReference>
<evidence type="ECO:0000256" key="9">
    <source>
        <dbReference type="SAM" id="Phobius"/>
    </source>
</evidence>
<dbReference type="CDD" id="cd14792">
    <property type="entry name" value="GH27"/>
    <property type="match status" value="1"/>
</dbReference>
<comment type="similarity">
    <text evidence="2 7">Belongs to the glycosyl hydrolase 27 family.</text>
</comment>
<dbReference type="SUPFAM" id="SSF51445">
    <property type="entry name" value="(Trans)glycosidases"/>
    <property type="match status" value="1"/>
</dbReference>
<dbReference type="Gene3D" id="2.60.40.1180">
    <property type="entry name" value="Golgi alpha-mannosidase II"/>
    <property type="match status" value="1"/>
</dbReference>
<dbReference type="PANTHER" id="PTHR11452:SF61">
    <property type="entry name" value="ALPHA-GALACTOSIDASE B-RELATED"/>
    <property type="match status" value="1"/>
</dbReference>
<dbReference type="InterPro" id="IPR013785">
    <property type="entry name" value="Aldolase_TIM"/>
</dbReference>
<dbReference type="InterPro" id="IPR017853">
    <property type="entry name" value="GH"/>
</dbReference>
<proteinExistence type="inferred from homology"/>
<keyword evidence="4" id="KW-0732">Signal</keyword>
<gene>
    <name evidence="11" type="ORF">D9756_004863</name>
</gene>
<dbReference type="SUPFAM" id="SSF51011">
    <property type="entry name" value="Glycosyl hydrolase domain"/>
    <property type="match status" value="1"/>
</dbReference>
<dbReference type="Pfam" id="PF17801">
    <property type="entry name" value="Melibiase_C"/>
    <property type="match status" value="1"/>
</dbReference>
<evidence type="ECO:0000256" key="1">
    <source>
        <dbReference type="ARBA" id="ARBA00001255"/>
    </source>
</evidence>
<evidence type="ECO:0000256" key="4">
    <source>
        <dbReference type="ARBA" id="ARBA00022729"/>
    </source>
</evidence>
<reference evidence="11 12" key="1">
    <citation type="journal article" date="2020" name="ISME J.">
        <title>Uncovering the hidden diversity of litter-decomposition mechanisms in mushroom-forming fungi.</title>
        <authorList>
            <person name="Floudas D."/>
            <person name="Bentzer J."/>
            <person name="Ahren D."/>
            <person name="Johansson T."/>
            <person name="Persson P."/>
            <person name="Tunlid A."/>
        </authorList>
    </citation>
    <scope>NUCLEOTIDE SEQUENCE [LARGE SCALE GENOMIC DNA]</scope>
    <source>
        <strain evidence="11 12">CBS 146.42</strain>
    </source>
</reference>
<evidence type="ECO:0000256" key="8">
    <source>
        <dbReference type="SAM" id="MobiDB-lite"/>
    </source>
</evidence>
<dbReference type="Gene3D" id="3.20.20.70">
    <property type="entry name" value="Aldolase class I"/>
    <property type="match status" value="1"/>
</dbReference>
<feature type="domain" description="Alpha galactosidase C-terminal" evidence="10">
    <location>
        <begin position="423"/>
        <end position="499"/>
    </location>
</feature>
<comment type="catalytic activity">
    <reaction evidence="1 7">
        <text>Hydrolysis of terminal, non-reducing alpha-D-galactose residues in alpha-D-galactosides, including galactose oligosaccharides, galactomannans and galactolipids.</text>
        <dbReference type="EC" id="3.2.1.22"/>
    </reaction>
</comment>
<organism evidence="11 12">
    <name type="scientific">Leucocoprinus leucothites</name>
    <dbReference type="NCBI Taxonomy" id="201217"/>
    <lineage>
        <taxon>Eukaryota</taxon>
        <taxon>Fungi</taxon>
        <taxon>Dikarya</taxon>
        <taxon>Basidiomycota</taxon>
        <taxon>Agaricomycotina</taxon>
        <taxon>Agaricomycetes</taxon>
        <taxon>Agaricomycetidae</taxon>
        <taxon>Agaricales</taxon>
        <taxon>Agaricineae</taxon>
        <taxon>Agaricaceae</taxon>
        <taxon>Leucocoprinus</taxon>
    </lineage>
</organism>
<dbReference type="InterPro" id="IPR041233">
    <property type="entry name" value="Melibiase_C"/>
</dbReference>
<keyword evidence="6 7" id="KW-0326">Glycosidase</keyword>
<keyword evidence="12" id="KW-1185">Reference proteome</keyword>
<dbReference type="EC" id="3.2.1.22" evidence="3 7"/>
<keyword evidence="5 7" id="KW-0378">Hydrolase</keyword>
<dbReference type="Proteomes" id="UP000559027">
    <property type="component" value="Unassembled WGS sequence"/>
</dbReference>
<dbReference type="EMBL" id="JAACJO010000003">
    <property type="protein sequence ID" value="KAF5360687.1"/>
    <property type="molecule type" value="Genomic_DNA"/>
</dbReference>
<dbReference type="AlphaFoldDB" id="A0A8H5G968"/>
<keyword evidence="9" id="KW-1133">Transmembrane helix</keyword>
<protein>
    <recommendedName>
        <fullName evidence="3 7">Alpha-galactosidase</fullName>
        <ecNumber evidence="3 7">3.2.1.22</ecNumber>
    </recommendedName>
    <alternativeName>
        <fullName evidence="7">Melibiase</fullName>
    </alternativeName>
</protein>
<evidence type="ECO:0000256" key="7">
    <source>
        <dbReference type="RuleBase" id="RU361168"/>
    </source>
</evidence>
<evidence type="ECO:0000313" key="11">
    <source>
        <dbReference type="EMBL" id="KAF5360687.1"/>
    </source>
</evidence>
<dbReference type="PRINTS" id="PR00740">
    <property type="entry name" value="GLHYDRLASE27"/>
</dbReference>
<dbReference type="GO" id="GO:0004557">
    <property type="term" value="F:alpha-galactosidase activity"/>
    <property type="evidence" value="ECO:0007669"/>
    <property type="project" value="UniProtKB-EC"/>
</dbReference>
<keyword evidence="9" id="KW-0812">Transmembrane</keyword>
<evidence type="ECO:0000256" key="5">
    <source>
        <dbReference type="ARBA" id="ARBA00022801"/>
    </source>
</evidence>
<name>A0A8H5G968_9AGAR</name>
<evidence type="ECO:0000256" key="2">
    <source>
        <dbReference type="ARBA" id="ARBA00009743"/>
    </source>
</evidence>
<comment type="caution">
    <text evidence="11">The sequence shown here is derived from an EMBL/GenBank/DDBJ whole genome shotgun (WGS) entry which is preliminary data.</text>
</comment>
<dbReference type="GO" id="GO:0005975">
    <property type="term" value="P:carbohydrate metabolic process"/>
    <property type="evidence" value="ECO:0007669"/>
    <property type="project" value="InterPro"/>
</dbReference>
<accession>A0A8H5G968</accession>
<dbReference type="InterPro" id="IPR013780">
    <property type="entry name" value="Glyco_hydro_b"/>
</dbReference>
<dbReference type="OrthoDB" id="5795902at2759"/>
<dbReference type="PANTHER" id="PTHR11452">
    <property type="entry name" value="ALPHA-GALACTOSIDASE/ALPHA-N-ACETYLGALACTOSAMINIDASE"/>
    <property type="match status" value="1"/>
</dbReference>
<feature type="compositionally biased region" description="Polar residues" evidence="8">
    <location>
        <begin position="1"/>
        <end position="22"/>
    </location>
</feature>
<evidence type="ECO:0000256" key="3">
    <source>
        <dbReference type="ARBA" id="ARBA00012755"/>
    </source>
</evidence>
<evidence type="ECO:0000259" key="10">
    <source>
        <dbReference type="Pfam" id="PF17801"/>
    </source>
</evidence>
<evidence type="ECO:0000256" key="6">
    <source>
        <dbReference type="ARBA" id="ARBA00023295"/>
    </source>
</evidence>
<sequence length="529" mass="58651">MSSNSGATASPIQKPQSGNGQSPGPDGKADEEDTPLLGEASGDSDYEDPESTQQSKGKKWTFIVTLTPFTVIMTLGVVGLAVIGSLFAALSKPSQAVQTLDNGVGKLPFMGWNTWNAYHCEINETIVLDNAKLIKSLGLLDAGYNYINIDDCYSEKARDSDGNIVANKERFPSGMNALTDQLHAMGFKTGIYSDSGWFTCQLYPGSYGNEDRDIQTFSDWGFDLLKYDNCAVPFDEVIKEGMVGKFQRMAGAIDRLSKRTGKPPMLYSLCQWGREQPWIWARRLGQTWRTTDDIGPHWDAVRSIIHQYVLAAQFVALPDYSYPSNRNSFIAWASDFYGHNDLDLLEVGNGDLTIDEQKTHFTAWALLKSPLVISTDLNDATEETLSILTNHELIAIHQDPVVGASVTPFRWGLGPDWQNSYTTPAEYWSGETKDGAVFMLINDLDEPADMFFSLTESPWIRAGRQYSVRDLWTHTDNGTAVRNMTIHKVPPHGVVALLLKDAGDEPAGTMPPCARPEWCMDQNGTRIDQ</sequence>
<evidence type="ECO:0000313" key="12">
    <source>
        <dbReference type="Proteomes" id="UP000559027"/>
    </source>
</evidence>
<feature type="transmembrane region" description="Helical" evidence="9">
    <location>
        <begin position="60"/>
        <end position="90"/>
    </location>
</feature>
<keyword evidence="7" id="KW-1015">Disulfide bond</keyword>
<feature type="region of interest" description="Disordered" evidence="8">
    <location>
        <begin position="1"/>
        <end position="53"/>
    </location>
</feature>